<feature type="compositionally biased region" description="Low complexity" evidence="1">
    <location>
        <begin position="140"/>
        <end position="153"/>
    </location>
</feature>
<comment type="caution">
    <text evidence="4">The sequence shown here is derived from an EMBL/GenBank/DDBJ whole genome shotgun (WGS) entry which is preliminary data.</text>
</comment>
<dbReference type="AlphaFoldDB" id="A0A6A7N1T4"/>
<dbReference type="PROSITE" id="PS51352">
    <property type="entry name" value="THIOREDOXIN_2"/>
    <property type="match status" value="1"/>
</dbReference>
<gene>
    <name evidence="4" type="ORF">GEV02_12215</name>
</gene>
<evidence type="ECO:0000256" key="1">
    <source>
        <dbReference type="SAM" id="MobiDB-lite"/>
    </source>
</evidence>
<dbReference type="Gene3D" id="3.40.30.10">
    <property type="entry name" value="Glutaredoxin"/>
    <property type="match status" value="1"/>
</dbReference>
<feature type="signal peptide" evidence="2">
    <location>
        <begin position="1"/>
        <end position="18"/>
    </location>
</feature>
<reference evidence="4 5" key="1">
    <citation type="submission" date="2019-10" db="EMBL/GenBank/DDBJ databases">
        <title>Two novel species isolated from a subtropical stream in China.</title>
        <authorList>
            <person name="Lu H."/>
        </authorList>
    </citation>
    <scope>NUCLEOTIDE SEQUENCE [LARGE SCALE GENOMIC DNA]</scope>
    <source>
        <strain evidence="4 5">FT29W</strain>
    </source>
</reference>
<protein>
    <recommendedName>
        <fullName evidence="3">Thioredoxin domain-containing protein</fullName>
    </recommendedName>
</protein>
<dbReference type="EMBL" id="WHUG01000004">
    <property type="protein sequence ID" value="MQA38921.1"/>
    <property type="molecule type" value="Genomic_DNA"/>
</dbReference>
<feature type="region of interest" description="Disordered" evidence="1">
    <location>
        <begin position="136"/>
        <end position="157"/>
    </location>
</feature>
<sequence length="266" mass="28494">MRILWGGAMMLAAVQAVAGPVTELQPQQLAAFIARHEYVVVQLTSPDPGCGYCKGADQTFDQAAALPHQPALAFARVQWTPWRKIPDFSKLMKVYGVPTQYVFNKGKLLGDISGRPPAAPAFLAKVDEVIADPPADRVAAEPQAAAPEAPSVPLSEAEQGALRQMIRRDALKLVTGMCANRFPDHARAYQDALQAWSGAHQAGLNQAATLMLARTSRADAAVMSKLVDAEQKAMQAWHTGKLGLSMQKAPAMADCDKIAAAMKDLP</sequence>
<dbReference type="InterPro" id="IPR013766">
    <property type="entry name" value="Thioredoxin_domain"/>
</dbReference>
<evidence type="ECO:0000259" key="3">
    <source>
        <dbReference type="PROSITE" id="PS51352"/>
    </source>
</evidence>
<dbReference type="CDD" id="cd02947">
    <property type="entry name" value="TRX_family"/>
    <property type="match status" value="1"/>
</dbReference>
<feature type="chain" id="PRO_5025568409" description="Thioredoxin domain-containing protein" evidence="2">
    <location>
        <begin position="19"/>
        <end position="266"/>
    </location>
</feature>
<evidence type="ECO:0000256" key="2">
    <source>
        <dbReference type="SAM" id="SignalP"/>
    </source>
</evidence>
<organism evidence="4 5">
    <name type="scientific">Rugamonas aquatica</name>
    <dbReference type="NCBI Taxonomy" id="2743357"/>
    <lineage>
        <taxon>Bacteria</taxon>
        <taxon>Pseudomonadati</taxon>
        <taxon>Pseudomonadota</taxon>
        <taxon>Betaproteobacteria</taxon>
        <taxon>Burkholderiales</taxon>
        <taxon>Oxalobacteraceae</taxon>
        <taxon>Telluria group</taxon>
        <taxon>Rugamonas</taxon>
    </lineage>
</organism>
<keyword evidence="2" id="KW-0732">Signal</keyword>
<accession>A0A6A7N1T4</accession>
<name>A0A6A7N1T4_9BURK</name>
<dbReference type="SUPFAM" id="SSF52833">
    <property type="entry name" value="Thioredoxin-like"/>
    <property type="match status" value="1"/>
</dbReference>
<proteinExistence type="predicted"/>
<keyword evidence="5" id="KW-1185">Reference proteome</keyword>
<feature type="domain" description="Thioredoxin" evidence="3">
    <location>
        <begin position="3"/>
        <end position="131"/>
    </location>
</feature>
<dbReference type="RefSeq" id="WP_152838244.1">
    <property type="nucleotide sequence ID" value="NZ_WHUG01000004.1"/>
</dbReference>
<dbReference type="Proteomes" id="UP000440498">
    <property type="component" value="Unassembled WGS sequence"/>
</dbReference>
<dbReference type="InterPro" id="IPR036249">
    <property type="entry name" value="Thioredoxin-like_sf"/>
</dbReference>
<evidence type="ECO:0000313" key="4">
    <source>
        <dbReference type="EMBL" id="MQA38921.1"/>
    </source>
</evidence>
<evidence type="ECO:0000313" key="5">
    <source>
        <dbReference type="Proteomes" id="UP000440498"/>
    </source>
</evidence>